<organism evidence="1 2">
    <name type="scientific">Virgisporangium aliadipatigenens</name>
    <dbReference type="NCBI Taxonomy" id="741659"/>
    <lineage>
        <taxon>Bacteria</taxon>
        <taxon>Bacillati</taxon>
        <taxon>Actinomycetota</taxon>
        <taxon>Actinomycetes</taxon>
        <taxon>Micromonosporales</taxon>
        <taxon>Micromonosporaceae</taxon>
        <taxon>Virgisporangium</taxon>
    </lineage>
</organism>
<dbReference type="Gene3D" id="2.40.10.120">
    <property type="match status" value="1"/>
</dbReference>
<sequence length="860" mass="94171">MTDIFQGTNRLLFLGRVVGDDLRPIGTCFQVANGILVTAHHVIKDATWNHDTSKVWVEPMHGAGGERFQAVVVATDEMHDLAVLRSEQSLAGSAPYLAYSDMQPADTKLALLGFGRIPDGTTESEYGYLPSNGRWEGPAEKSTGLLLARAEASGVALGMSGCPVLRELDHAVIGVLSGRYNSMDAWHPHRIWISRIEDLERLLDGLADVPIDRLPSKNPALRSNWLNGTSLDRQSIKEDKFFVQGPEWSKPWGSAIDRLAKHGVLIVVAAPGVGASTFAKHLLAEAAPGDARLVQLDPGDWQEPIVSAIPVGAKQAAVIDLRDPQHDKPSSSFLAGLSGLSLQNLSMKSRLIITVREELWQRARSNEIRDVGIVYLSTPPDSESIVERYIESEAPSLLAAVQGEQVKPKITGRNAIQAMATVEKILQAYQLAKERLGETAQLSADDIKDVIDDHLGELDALFSEPGSSSQADHNGRGSQVQALSFDDRCLLITLASRGKATLSQLESDAESLKKVLRNDSGGQAARPIEPHTALSGAGLRGRLSRIQACTDFDESVRLQQPHLAEPVVQYVWDNYPAVRSSLVRWLVTIAKEGADQEAIAIKLISMVVRRRQDADFLRTDLARICTGSDQRRILTEVLIAALEDSHMQRRAERLLYDWAIRIDLQDVVVLSATRMLKTNRRDIAVRRLQRVADFDKTPPQVKQTIAAIFKDLATSTQVSNWFQTTSRTWFHNSPDSTASRLALAALLGTRIDGVPWLLTPEADESAVDSVLGELVSDIEVNEAIAALVRDSSSDDSTYWRVIDKLGTAAVRRGAIAPIINLADRLRDAGRAAGRDPVSDLSTRLKIRSIIPSDPHRTTVS</sequence>
<protein>
    <recommendedName>
        <fullName evidence="3">Trypsin-like peptidase domain-containing protein</fullName>
    </recommendedName>
</protein>
<dbReference type="Proteomes" id="UP000619260">
    <property type="component" value="Unassembled WGS sequence"/>
</dbReference>
<accession>A0A8J4DN91</accession>
<gene>
    <name evidence="1" type="ORF">Val02_15210</name>
</gene>
<proteinExistence type="predicted"/>
<evidence type="ECO:0000313" key="2">
    <source>
        <dbReference type="Proteomes" id="UP000619260"/>
    </source>
</evidence>
<comment type="caution">
    <text evidence="1">The sequence shown here is derived from an EMBL/GenBank/DDBJ whole genome shotgun (WGS) entry which is preliminary data.</text>
</comment>
<name>A0A8J4DN91_9ACTN</name>
<dbReference type="EMBL" id="BOPF01000004">
    <property type="protein sequence ID" value="GIJ44635.1"/>
    <property type="molecule type" value="Genomic_DNA"/>
</dbReference>
<evidence type="ECO:0000313" key="1">
    <source>
        <dbReference type="EMBL" id="GIJ44635.1"/>
    </source>
</evidence>
<dbReference type="Pfam" id="PF13365">
    <property type="entry name" value="Trypsin_2"/>
    <property type="match status" value="1"/>
</dbReference>
<keyword evidence="2" id="KW-1185">Reference proteome</keyword>
<dbReference type="AlphaFoldDB" id="A0A8J4DN91"/>
<reference evidence="1" key="1">
    <citation type="submission" date="2021-01" db="EMBL/GenBank/DDBJ databases">
        <title>Whole genome shotgun sequence of Virgisporangium aliadipatigenens NBRC 105644.</title>
        <authorList>
            <person name="Komaki H."/>
            <person name="Tamura T."/>
        </authorList>
    </citation>
    <scope>NUCLEOTIDE SEQUENCE</scope>
    <source>
        <strain evidence="1">NBRC 105644</strain>
    </source>
</reference>
<dbReference type="SUPFAM" id="SSF50494">
    <property type="entry name" value="Trypsin-like serine proteases"/>
    <property type="match status" value="1"/>
</dbReference>
<dbReference type="InterPro" id="IPR009003">
    <property type="entry name" value="Peptidase_S1_PA"/>
</dbReference>
<evidence type="ECO:0008006" key="3">
    <source>
        <dbReference type="Google" id="ProtNLM"/>
    </source>
</evidence>